<reference evidence="5" key="1">
    <citation type="journal article" date="2020" name="Stud. Mycol.">
        <title>101 Dothideomycetes genomes: a test case for predicting lifestyles and emergence of pathogens.</title>
        <authorList>
            <person name="Haridas S."/>
            <person name="Albert R."/>
            <person name="Binder M."/>
            <person name="Bloem J."/>
            <person name="Labutti K."/>
            <person name="Salamov A."/>
            <person name="Andreopoulos B."/>
            <person name="Baker S."/>
            <person name="Barry K."/>
            <person name="Bills G."/>
            <person name="Bluhm B."/>
            <person name="Cannon C."/>
            <person name="Castanera R."/>
            <person name="Culley D."/>
            <person name="Daum C."/>
            <person name="Ezra D."/>
            <person name="Gonzalez J."/>
            <person name="Henrissat B."/>
            <person name="Kuo A."/>
            <person name="Liang C."/>
            <person name="Lipzen A."/>
            <person name="Lutzoni F."/>
            <person name="Magnuson J."/>
            <person name="Mondo S."/>
            <person name="Nolan M."/>
            <person name="Ohm R."/>
            <person name="Pangilinan J."/>
            <person name="Park H.-J."/>
            <person name="Ramirez L."/>
            <person name="Alfaro M."/>
            <person name="Sun H."/>
            <person name="Tritt A."/>
            <person name="Yoshinaga Y."/>
            <person name="Zwiers L.-H."/>
            <person name="Turgeon B."/>
            <person name="Goodwin S."/>
            <person name="Spatafora J."/>
            <person name="Crous P."/>
            <person name="Grigoriev I."/>
        </authorList>
    </citation>
    <scope>NUCLEOTIDE SEQUENCE</scope>
    <source>
        <strain evidence="5">CBS 260.36</strain>
    </source>
</reference>
<feature type="compositionally biased region" description="Polar residues" evidence="3">
    <location>
        <begin position="630"/>
        <end position="639"/>
    </location>
</feature>
<feature type="compositionally biased region" description="Basic and acidic residues" evidence="3">
    <location>
        <begin position="445"/>
        <end position="457"/>
    </location>
</feature>
<dbReference type="PROSITE" id="PS50002">
    <property type="entry name" value="SH3"/>
    <property type="match status" value="1"/>
</dbReference>
<proteinExistence type="predicted"/>
<comment type="caution">
    <text evidence="5">The sequence shown here is derived from an EMBL/GenBank/DDBJ whole genome shotgun (WGS) entry which is preliminary data.</text>
</comment>
<evidence type="ECO:0000256" key="2">
    <source>
        <dbReference type="PROSITE-ProRule" id="PRU00192"/>
    </source>
</evidence>
<feature type="compositionally biased region" description="Pro residues" evidence="3">
    <location>
        <begin position="824"/>
        <end position="836"/>
    </location>
</feature>
<dbReference type="PANTHER" id="PTHR46026">
    <property type="entry name" value="RHO-TYPE GUANINE NUCLEOTIDE EXCHANGE FACTOR, ISOFORM F"/>
    <property type="match status" value="1"/>
</dbReference>
<feature type="compositionally biased region" description="Acidic residues" evidence="3">
    <location>
        <begin position="388"/>
        <end position="398"/>
    </location>
</feature>
<feature type="domain" description="SH3" evidence="4">
    <location>
        <begin position="3"/>
        <end position="67"/>
    </location>
</feature>
<feature type="compositionally biased region" description="Acidic residues" evidence="3">
    <location>
        <begin position="423"/>
        <end position="444"/>
    </location>
</feature>
<feature type="compositionally biased region" description="Pro residues" evidence="3">
    <location>
        <begin position="103"/>
        <end position="134"/>
    </location>
</feature>
<dbReference type="Proteomes" id="UP000799439">
    <property type="component" value="Unassembled WGS sequence"/>
</dbReference>
<feature type="compositionally biased region" description="Pro residues" evidence="3">
    <location>
        <begin position="215"/>
        <end position="229"/>
    </location>
</feature>
<dbReference type="EMBL" id="ML996087">
    <property type="protein sequence ID" value="KAF2152002.1"/>
    <property type="molecule type" value="Genomic_DNA"/>
</dbReference>
<evidence type="ECO:0000313" key="5">
    <source>
        <dbReference type="EMBL" id="KAF2152002.1"/>
    </source>
</evidence>
<evidence type="ECO:0000259" key="4">
    <source>
        <dbReference type="PROSITE" id="PS50002"/>
    </source>
</evidence>
<dbReference type="InterPro" id="IPR057402">
    <property type="entry name" value="AIM3_BBC1_C"/>
</dbReference>
<feature type="compositionally biased region" description="Pro residues" evidence="3">
    <location>
        <begin position="159"/>
        <end position="174"/>
    </location>
</feature>
<dbReference type="Gene3D" id="2.30.30.40">
    <property type="entry name" value="SH3 Domains"/>
    <property type="match status" value="1"/>
</dbReference>
<dbReference type="AlphaFoldDB" id="A0A9P4IY34"/>
<gene>
    <name evidence="5" type="ORF">K461DRAFT_328347</name>
</gene>
<dbReference type="Pfam" id="PF25459">
    <property type="entry name" value="AIM3_BBC1_C"/>
    <property type="match status" value="1"/>
</dbReference>
<dbReference type="SUPFAM" id="SSF50044">
    <property type="entry name" value="SH3-domain"/>
    <property type="match status" value="1"/>
</dbReference>
<protein>
    <recommendedName>
        <fullName evidence="4">SH3 domain-containing protein</fullName>
    </recommendedName>
</protein>
<feature type="compositionally biased region" description="Basic and acidic residues" evidence="3">
    <location>
        <begin position="267"/>
        <end position="287"/>
    </location>
</feature>
<accession>A0A9P4IY34</accession>
<dbReference type="OrthoDB" id="207120at2759"/>
<dbReference type="Pfam" id="PF00018">
    <property type="entry name" value="SH3_1"/>
    <property type="match status" value="1"/>
</dbReference>
<dbReference type="InterPro" id="IPR035552">
    <property type="entry name" value="Mti1_SH3"/>
</dbReference>
<dbReference type="CDD" id="cd11887">
    <property type="entry name" value="SH3_Bbc1"/>
    <property type="match status" value="1"/>
</dbReference>
<feature type="compositionally biased region" description="Pro residues" evidence="3">
    <location>
        <begin position="790"/>
        <end position="801"/>
    </location>
</feature>
<feature type="compositionally biased region" description="Polar residues" evidence="3">
    <location>
        <begin position="647"/>
        <end position="660"/>
    </location>
</feature>
<dbReference type="InterPro" id="IPR001452">
    <property type="entry name" value="SH3_domain"/>
</dbReference>
<feature type="compositionally biased region" description="Pro residues" evidence="3">
    <location>
        <begin position="572"/>
        <end position="600"/>
    </location>
</feature>
<feature type="compositionally biased region" description="Pro residues" evidence="3">
    <location>
        <begin position="498"/>
        <end position="512"/>
    </location>
</feature>
<dbReference type="PANTHER" id="PTHR46026:SF1">
    <property type="entry name" value="RHO-TYPE GUANINE NUCLEOTIDE EXCHANGE FACTOR, ISOFORM F"/>
    <property type="match status" value="1"/>
</dbReference>
<feature type="compositionally biased region" description="Pro residues" evidence="3">
    <location>
        <begin position="691"/>
        <end position="700"/>
    </location>
</feature>
<organism evidence="5 6">
    <name type="scientific">Myriangium duriaei CBS 260.36</name>
    <dbReference type="NCBI Taxonomy" id="1168546"/>
    <lineage>
        <taxon>Eukaryota</taxon>
        <taxon>Fungi</taxon>
        <taxon>Dikarya</taxon>
        <taxon>Ascomycota</taxon>
        <taxon>Pezizomycotina</taxon>
        <taxon>Dothideomycetes</taxon>
        <taxon>Dothideomycetidae</taxon>
        <taxon>Myriangiales</taxon>
        <taxon>Myriangiaceae</taxon>
        <taxon>Myriangium</taxon>
    </lineage>
</organism>
<feature type="compositionally biased region" description="Basic and acidic residues" evidence="3">
    <location>
        <begin position="230"/>
        <end position="250"/>
    </location>
</feature>
<feature type="compositionally biased region" description="Low complexity" evidence="3">
    <location>
        <begin position="288"/>
        <end position="297"/>
    </location>
</feature>
<evidence type="ECO:0000256" key="3">
    <source>
        <dbReference type="SAM" id="MobiDB-lite"/>
    </source>
</evidence>
<feature type="compositionally biased region" description="Pro residues" evidence="3">
    <location>
        <begin position="865"/>
        <end position="878"/>
    </location>
</feature>
<evidence type="ECO:0000313" key="6">
    <source>
        <dbReference type="Proteomes" id="UP000799439"/>
    </source>
</evidence>
<feature type="region of interest" description="Disordered" evidence="3">
    <location>
        <begin position="64"/>
        <end position="185"/>
    </location>
</feature>
<sequence>MSSTPFKVKAVYEYSSPHDDDLNFPNGQIITVTEEEDADWYVGEYTDSQGNNVSGLFPKNFVERYEPEVPSRPTRPSRPKSSVQSPPLAAAEFGGHEEAEETAPPPLPVQSKPAPAPASAPLSAPEPAPIPEPVPAAHKEPQPPAKEEARAVQTTVDTPPKPKPVGAKGPPPPVAGKSNAFKDRIAAFNKQDVPVMPFKPGGSPANYAVKKPFVAPPPSRNAYVPPPKAEPVHKIYRRDEDPEIAERIAEDQAAAESAGFSTAQDSAPREAEAEEDAPKPQSLKERIALLQKQQAEQAQKRADAASKEKPKRPTKKRTESSEQVPADEAHLDEEQALPIRASQDSTDQARAAANRVSSPIMSPTIVREPDILSDGNEADQSAAGETTEANEESSDQDEPQPRRSIPEPVRPPRAPTAPTQEPDVGEEEDTTEGQSEEEEDEVDEETRRRMELRERMAKLSGGMGMAGMFGPQPGMAIAPPSKKTSKPKERRQSEESPVSPPPRPMIPVPGMMPPAAAARTENTEPAVEKEEETAGVITDEHGADQVPDVEDIKPPPPPAKESRKSLDAGRGAPPPIPGDRPVPVPPPTSSRPMPPAPPARVPQSPGEEAPRRRRSSVETPRGIAPPVPTNRGSIDTTRSPPIPPPHQSSYFGTDTQSEASMSGGAEPRPSRAAPPPIPGMPLGSPQLQSRAPPPPPPAAAPPVVEEPDEGESEYEGDYDTDIASSEKHKAALKTHARQPSLDDSTTADDTPVSHSSPPPAMSPSTSHRAVPPPLPGQASRGKVSSEIPRAAPPPIPPSRPPPTDEDEGDGFDNYKRYQESTRAAPPPPPTTAPAPIPSLQQDTAQDSSDDLYQVPTKKSVEVPRTAPPLPSEASPRPPDAARMGGGRQSLDVNRTLSRKSMDAPRPSGEGFIASDIDLDESSQWWTQPNTPPPEFQNRNDVLFEVEESSTSRRGGHTTISKDVYVLFMDYSQTVVTARFDRANPADVSLEQRHEAPPPRMRQDQLETAWQTFGSKIAEQASSLTSSKKDSSALGDGSPFALALELLRAQPSALLPVGTRAYGALVYANIGNASVQQHDEIRPGDMVTFRNAKLQGKHGGLHQKYSLDVGTGMQGHVAVVVEWDGTKKKVRTVEQGRDEKGRVKVRAESYRLGDLKSGEVRVWRVVGRGWVGWDEGGK</sequence>
<feature type="region of interest" description="Disordered" evidence="3">
    <location>
        <begin position="215"/>
        <end position="908"/>
    </location>
</feature>
<keyword evidence="6" id="KW-1185">Reference proteome</keyword>
<dbReference type="InterPro" id="IPR036028">
    <property type="entry name" value="SH3-like_dom_sf"/>
</dbReference>
<keyword evidence="1 2" id="KW-0728">SH3 domain</keyword>
<dbReference type="SMART" id="SM00326">
    <property type="entry name" value="SH3"/>
    <property type="match status" value="1"/>
</dbReference>
<feature type="compositionally biased region" description="Low complexity" evidence="3">
    <location>
        <begin position="71"/>
        <end position="82"/>
    </location>
</feature>
<evidence type="ECO:0000256" key="1">
    <source>
        <dbReference type="ARBA" id="ARBA00022443"/>
    </source>
</evidence>
<feature type="compositionally biased region" description="Basic and acidic residues" evidence="3">
    <location>
        <begin position="298"/>
        <end position="308"/>
    </location>
</feature>
<name>A0A9P4IY34_9PEZI</name>
<feature type="compositionally biased region" description="Basic and acidic residues" evidence="3">
    <location>
        <begin position="137"/>
        <end position="150"/>
    </location>
</feature>
<feature type="compositionally biased region" description="Acidic residues" evidence="3">
    <location>
        <begin position="705"/>
        <end position="720"/>
    </location>
</feature>